<dbReference type="PANTHER" id="PTHR35005">
    <property type="entry name" value="3-DEHYDRO-SCYLLO-INOSOSE HYDROLASE"/>
    <property type="match status" value="1"/>
</dbReference>
<proteinExistence type="predicted"/>
<evidence type="ECO:0000256" key="4">
    <source>
        <dbReference type="ARBA" id="ARBA00022833"/>
    </source>
</evidence>
<keyword evidence="4" id="KW-0862">Zinc</keyword>
<keyword evidence="6" id="KW-1185">Reference proteome</keyword>
<evidence type="ECO:0000256" key="1">
    <source>
        <dbReference type="ARBA" id="ARBA00001947"/>
    </source>
</evidence>
<evidence type="ECO:0000256" key="2">
    <source>
        <dbReference type="ARBA" id="ARBA00022723"/>
    </source>
</evidence>
<organism evidence="5 6">
    <name type="scientific">Halapricum desulfuricans</name>
    <dbReference type="NCBI Taxonomy" id="2841257"/>
    <lineage>
        <taxon>Archaea</taxon>
        <taxon>Methanobacteriati</taxon>
        <taxon>Methanobacteriota</taxon>
        <taxon>Stenosarchaea group</taxon>
        <taxon>Halobacteria</taxon>
        <taxon>Halobacteriales</taxon>
        <taxon>Haloarculaceae</taxon>
        <taxon>Halapricum</taxon>
    </lineage>
</organism>
<evidence type="ECO:0000313" key="6">
    <source>
        <dbReference type="Proteomes" id="UP000663292"/>
    </source>
</evidence>
<dbReference type="InterPro" id="IPR003785">
    <property type="entry name" value="Creatininase/forma_Hydrolase"/>
</dbReference>
<dbReference type="SUPFAM" id="SSF102215">
    <property type="entry name" value="Creatininase"/>
    <property type="match status" value="1"/>
</dbReference>
<protein>
    <submittedName>
        <fullName evidence="5">Creatinine amidohydrolase/Fe(II)-dependent formamide hydrolase involved in riboflavin and F420 biosynthesis</fullName>
    </submittedName>
</protein>
<dbReference type="Gene3D" id="3.40.50.10310">
    <property type="entry name" value="Creatininase"/>
    <property type="match status" value="1"/>
</dbReference>
<dbReference type="RefSeq" id="WP_229122482.1">
    <property type="nucleotide sequence ID" value="NZ_CP064791.1"/>
</dbReference>
<dbReference type="GO" id="GO:0009231">
    <property type="term" value="P:riboflavin biosynthetic process"/>
    <property type="evidence" value="ECO:0007669"/>
    <property type="project" value="TreeGrafter"/>
</dbReference>
<dbReference type="GO" id="GO:0016811">
    <property type="term" value="F:hydrolase activity, acting on carbon-nitrogen (but not peptide) bonds, in linear amides"/>
    <property type="evidence" value="ECO:0007669"/>
    <property type="project" value="TreeGrafter"/>
</dbReference>
<dbReference type="PANTHER" id="PTHR35005:SF1">
    <property type="entry name" value="2-AMINO-5-FORMYLAMINO-6-RIBOSYLAMINOPYRIMIDIN-4(3H)-ONE 5'-MONOPHOSPHATE DEFORMYLASE"/>
    <property type="match status" value="1"/>
</dbReference>
<keyword evidence="3 5" id="KW-0378">Hydrolase</keyword>
<dbReference type="GO" id="GO:0046872">
    <property type="term" value="F:metal ion binding"/>
    <property type="evidence" value="ECO:0007669"/>
    <property type="project" value="UniProtKB-KW"/>
</dbReference>
<reference evidence="5 6" key="1">
    <citation type="submission" date="2020-11" db="EMBL/GenBank/DDBJ databases">
        <title>Carbohydrate-dependent, anaerobic sulfur respiration: A novel catabolism in halophilic archaea.</title>
        <authorList>
            <person name="Sorokin D.Y."/>
            <person name="Messina E."/>
            <person name="Smedile F."/>
            <person name="La Cono V."/>
            <person name="Hallsworth J.E."/>
            <person name="Yakimov M.M."/>
        </authorList>
    </citation>
    <scope>NUCLEOTIDE SEQUENCE [LARGE SCALE GENOMIC DNA]</scope>
    <source>
        <strain evidence="5 6">HSR-Est</strain>
    </source>
</reference>
<keyword evidence="2" id="KW-0479">Metal-binding</keyword>
<comment type="cofactor">
    <cofactor evidence="1">
        <name>Zn(2+)</name>
        <dbReference type="ChEBI" id="CHEBI:29105"/>
    </cofactor>
</comment>
<accession>A0A897NSM5</accession>
<dbReference type="InterPro" id="IPR024087">
    <property type="entry name" value="Creatininase-like_sf"/>
</dbReference>
<dbReference type="Pfam" id="PF02633">
    <property type="entry name" value="Creatininase"/>
    <property type="match status" value="1"/>
</dbReference>
<dbReference type="EMBL" id="CP064791">
    <property type="protein sequence ID" value="QSG14485.1"/>
    <property type="molecule type" value="Genomic_DNA"/>
</dbReference>
<evidence type="ECO:0000313" key="5">
    <source>
        <dbReference type="EMBL" id="QSG14485.1"/>
    </source>
</evidence>
<evidence type="ECO:0000256" key="3">
    <source>
        <dbReference type="ARBA" id="ARBA00022801"/>
    </source>
</evidence>
<gene>
    <name evidence="5" type="primary">arfB</name>
    <name evidence="5" type="ORF">HSEST_0945</name>
</gene>
<dbReference type="AlphaFoldDB" id="A0A897NSM5"/>
<sequence>MHLAEATWTDADAVETDLALVPTGSTEQHGPHAPMGTDALSAETIAAEAAEAYDDEVVVAPPVNVGVSEEHRHFTGSLWVCEDTFRDYVRETVASLASHGWDRVVVVNGHGGNTDALREVCGAITRDGDAYAVPWTWFDALDFDSYGIELGHGGPVETAFVQAVRPDLVHDDRFEAAAAGAGDGFGEFEQGTNLAYDFAAFSESGNIGDPSEGDAELGERLLADATESLVALLETVASRDVQSLEHR</sequence>
<dbReference type="Proteomes" id="UP000663292">
    <property type="component" value="Chromosome"/>
</dbReference>
<dbReference type="GeneID" id="68857580"/>
<name>A0A897NSM5_9EURY</name>